<protein>
    <submittedName>
        <fullName evidence="1">Manganese uptake regulation protein MUR</fullName>
    </submittedName>
</protein>
<proteinExistence type="predicted"/>
<accession>A0A6J4Q483</accession>
<name>A0A6J4Q483_9RHOB</name>
<feature type="non-terminal residue" evidence="1">
    <location>
        <position position="1"/>
    </location>
</feature>
<reference evidence="1" key="1">
    <citation type="submission" date="2020-02" db="EMBL/GenBank/DDBJ databases">
        <authorList>
            <person name="Meier V. D."/>
        </authorList>
    </citation>
    <scope>NUCLEOTIDE SEQUENCE</scope>
    <source>
        <strain evidence="1">AVDCRST_MAG15</strain>
    </source>
</reference>
<feature type="non-terminal residue" evidence="1">
    <location>
        <position position="27"/>
    </location>
</feature>
<dbReference type="AlphaFoldDB" id="A0A6J4Q483"/>
<gene>
    <name evidence="1" type="ORF">AVDCRST_MAG15-2953</name>
</gene>
<organism evidence="1">
    <name type="scientific">uncultured Rubellimicrobium sp</name>
    <dbReference type="NCBI Taxonomy" id="543078"/>
    <lineage>
        <taxon>Bacteria</taxon>
        <taxon>Pseudomonadati</taxon>
        <taxon>Pseudomonadota</taxon>
        <taxon>Alphaproteobacteria</taxon>
        <taxon>Rhodobacterales</taxon>
        <taxon>Roseobacteraceae</taxon>
        <taxon>Rubellimicrobium</taxon>
        <taxon>environmental samples</taxon>
    </lineage>
</organism>
<sequence length="27" mass="2980">RRPGWATASWGTGWSCMASPWTGSRAR</sequence>
<dbReference type="EMBL" id="CADCUU010000447">
    <property type="protein sequence ID" value="CAA9432581.1"/>
    <property type="molecule type" value="Genomic_DNA"/>
</dbReference>
<evidence type="ECO:0000313" key="1">
    <source>
        <dbReference type="EMBL" id="CAA9432581.1"/>
    </source>
</evidence>